<dbReference type="RefSeq" id="YP_009688853.1">
    <property type="nucleotide sequence ID" value="NC_044635.1"/>
</dbReference>
<dbReference type="GO" id="GO:0008137">
    <property type="term" value="F:NADH dehydrogenase (ubiquinone) activity"/>
    <property type="evidence" value="ECO:0007669"/>
    <property type="project" value="UniProtKB-UniRule"/>
</dbReference>
<dbReference type="InterPro" id="IPR042106">
    <property type="entry name" value="Nuo/plastoQ_OxRdtase_6_NuoJ"/>
</dbReference>
<keyword evidence="1" id="KW-1278">Translocase</keyword>
<dbReference type="InterPro" id="IPR001457">
    <property type="entry name" value="NADH_UbQ/plastoQ_OxRdtase_su6"/>
</dbReference>
<dbReference type="PANTHER" id="PTHR33269:SF17">
    <property type="entry name" value="NADH-UBIQUINONE OXIDOREDUCTASE CHAIN 6"/>
    <property type="match status" value="1"/>
</dbReference>
<dbReference type="EMBL" id="MK702077">
    <property type="protein sequence ID" value="QEF30277.1"/>
    <property type="molecule type" value="Genomic_DNA"/>
</dbReference>
<dbReference type="Gene3D" id="1.20.120.1200">
    <property type="entry name" value="NADH-ubiquinone/plastoquinone oxidoreductase chain 6, subunit NuoJ"/>
    <property type="match status" value="1"/>
</dbReference>
<dbReference type="AlphaFoldDB" id="A0A5B9INA7"/>
<comment type="subcellular location">
    <subcellularLocation>
        <location evidence="1">Mitochondrion membrane</location>
        <topology evidence="1">Multi-pass membrane protein</topology>
    </subcellularLocation>
</comment>
<comment type="similarity">
    <text evidence="1">Belongs to the complex I subunit 6 family.</text>
</comment>
<feature type="transmembrane region" description="Helical" evidence="1">
    <location>
        <begin position="86"/>
        <end position="105"/>
    </location>
</feature>
<keyword evidence="1" id="KW-0812">Transmembrane</keyword>
<evidence type="ECO:0000256" key="1">
    <source>
        <dbReference type="RuleBase" id="RU004430"/>
    </source>
</evidence>
<keyword evidence="1" id="KW-0830">Ubiquinone</keyword>
<reference evidence="2" key="1">
    <citation type="journal article" date="2019" name="Microorganisms">
        <title>Morphology, Ultrastructure, and Mitochondrial Genome of the Marine Non-Photosynthetic Bicosoecid Cafileria marina Gen. et sp. nov.</title>
        <authorList>
            <person name="Jirsova D."/>
            <person name="Fussy Z."/>
            <person name="Richtova J."/>
            <person name="Gruber A."/>
            <person name="Obornik M."/>
        </authorList>
    </citation>
    <scope>NUCLEOTIDE SEQUENCE</scope>
    <source>
        <strain evidence="2">Kf007</strain>
    </source>
</reference>
<keyword evidence="1" id="KW-0472">Membrane</keyword>
<feature type="transmembrane region" description="Helical" evidence="1">
    <location>
        <begin position="30"/>
        <end position="47"/>
    </location>
</feature>
<evidence type="ECO:0000313" key="2">
    <source>
        <dbReference type="EMBL" id="QEF30277.1"/>
    </source>
</evidence>
<dbReference type="PANTHER" id="PTHR33269">
    <property type="entry name" value="NADH-UBIQUINONE OXIDOREDUCTASE CHAIN 6"/>
    <property type="match status" value="1"/>
</dbReference>
<geneLocation type="mitochondrion" evidence="2"/>
<organism evidence="2">
    <name type="scientific">Cafileria marina</name>
    <dbReference type="NCBI Taxonomy" id="2557541"/>
    <lineage>
        <taxon>Eukaryota</taxon>
        <taxon>Sar</taxon>
        <taxon>Stramenopiles</taxon>
        <taxon>Bigyra</taxon>
        <taxon>Opalozoa</taxon>
        <taxon>Bicosoecida</taxon>
        <taxon>Cafileria</taxon>
    </lineage>
</organism>
<feature type="transmembrane region" description="Helical" evidence="1">
    <location>
        <begin position="53"/>
        <end position="74"/>
    </location>
</feature>
<keyword evidence="1 2" id="KW-0496">Mitochondrion</keyword>
<keyword evidence="1" id="KW-0813">Transport</keyword>
<comment type="catalytic activity">
    <reaction evidence="1">
        <text>a ubiquinone + NADH + 5 H(+)(in) = a ubiquinol + NAD(+) + 4 H(+)(out)</text>
        <dbReference type="Rhea" id="RHEA:29091"/>
        <dbReference type="Rhea" id="RHEA-COMP:9565"/>
        <dbReference type="Rhea" id="RHEA-COMP:9566"/>
        <dbReference type="ChEBI" id="CHEBI:15378"/>
        <dbReference type="ChEBI" id="CHEBI:16389"/>
        <dbReference type="ChEBI" id="CHEBI:17976"/>
        <dbReference type="ChEBI" id="CHEBI:57540"/>
        <dbReference type="ChEBI" id="CHEBI:57945"/>
        <dbReference type="EC" id="7.1.1.2"/>
    </reaction>
</comment>
<comment type="function">
    <text evidence="1">Core subunit of the mitochondrial membrane respiratory chain NADH dehydrogenase (Complex I) which catalyzes electron transfer from NADH through the respiratory chain, using ubiquinone as an electron acceptor. Essential for the catalytic activity and assembly of complex I.</text>
</comment>
<dbReference type="EC" id="7.1.1.2" evidence="1"/>
<gene>
    <name evidence="2" type="primary">nad6</name>
</gene>
<keyword evidence="1" id="KW-1133">Transmembrane helix</keyword>
<dbReference type="Pfam" id="PF00499">
    <property type="entry name" value="Oxidored_q3"/>
    <property type="match status" value="1"/>
</dbReference>
<keyword evidence="1" id="KW-0249">Electron transport</keyword>
<proteinExistence type="inferred from homology"/>
<feature type="transmembrane region" description="Helical" evidence="1">
    <location>
        <begin position="164"/>
        <end position="186"/>
    </location>
</feature>
<sequence>MNFFIITLSYGIIIGSILLSITSVNPIHSLLNLINVFITGSILLVVLKLVFFALIFLTVYLGAIAVLFLFIIIMLDIKLINENKKLINSFSFFDIISIFLLFLLLNVEKDFIVTTTIVENLINKISLDNNKIYTFDINYYWFFDLVDIQDQLEEIGIHIFEENILALLYCGILLFIAMIGAIVLTVENLKNKYLYQQEAGLQSQRKAFISNVKKKHKK</sequence>
<dbReference type="GeneID" id="41791397"/>
<keyword evidence="1" id="KW-0679">Respiratory chain</keyword>
<protein>
    <recommendedName>
        <fullName evidence="1">NADH-ubiquinone oxidoreductase chain 6</fullName>
        <ecNumber evidence="1">7.1.1.2</ecNumber>
    </recommendedName>
</protein>
<feature type="transmembrane region" description="Helical" evidence="1">
    <location>
        <begin position="6"/>
        <end position="23"/>
    </location>
</feature>
<keyword evidence="1" id="KW-0520">NAD</keyword>
<accession>A0A5B9INA7</accession>
<dbReference type="GO" id="GO:0031966">
    <property type="term" value="C:mitochondrial membrane"/>
    <property type="evidence" value="ECO:0007669"/>
    <property type="project" value="UniProtKB-SubCell"/>
</dbReference>
<name>A0A5B9INA7_9STRA</name>